<keyword evidence="1" id="KW-0175">Coiled coil</keyword>
<dbReference type="AlphaFoldDB" id="G0UBY4"/>
<feature type="region of interest" description="Disordered" evidence="2">
    <location>
        <begin position="284"/>
        <end position="318"/>
    </location>
</feature>
<evidence type="ECO:0000256" key="2">
    <source>
        <dbReference type="SAM" id="MobiDB-lite"/>
    </source>
</evidence>
<dbReference type="OMA" id="IAPANKY"/>
<dbReference type="EMBL" id="HE573027">
    <property type="protein sequence ID" value="CCC53332.1"/>
    <property type="molecule type" value="Genomic_DNA"/>
</dbReference>
<protein>
    <submittedName>
        <fullName evidence="3">Uncharacterized protein</fullName>
    </submittedName>
</protein>
<evidence type="ECO:0000256" key="1">
    <source>
        <dbReference type="SAM" id="Coils"/>
    </source>
</evidence>
<dbReference type="VEuPathDB" id="TriTrypDB:TvY486_1108160"/>
<gene>
    <name evidence="3" type="ORF">TVY486_1108160</name>
</gene>
<name>G0UBY4_TRYVY</name>
<feature type="compositionally biased region" description="Acidic residues" evidence="2">
    <location>
        <begin position="290"/>
        <end position="299"/>
    </location>
</feature>
<organism evidence="3">
    <name type="scientific">Trypanosoma vivax (strain Y486)</name>
    <dbReference type="NCBI Taxonomy" id="1055687"/>
    <lineage>
        <taxon>Eukaryota</taxon>
        <taxon>Discoba</taxon>
        <taxon>Euglenozoa</taxon>
        <taxon>Kinetoplastea</taxon>
        <taxon>Metakinetoplastina</taxon>
        <taxon>Trypanosomatida</taxon>
        <taxon>Trypanosomatidae</taxon>
        <taxon>Trypanosoma</taxon>
        <taxon>Duttonella</taxon>
    </lineage>
</organism>
<sequence length="553" mass="61426">MTLLTFDAVIELQPSRVAGANVGSDSLQEKFQGVEFVVSDTKVSASGLQFFSQVADSQADDNTLSEIERQLGPTVAYYAPLGGRTSYEFRRALRGGVVRVLTRLVCRVLSDIEKQHYTPALHDGCRAASAYDRIVSLERDRHGQSVAKVHWSAELLKLLFGDAEEGELHFSFSLPRSVTLLPLVCGLKGSLSLGCAAPGKTYELHCLLQQVCVAQQSVHDERTAFQLAAFLFKQHLKPAEQMREIGGDSLRLGQHYEAAECYRKALTHAQEGLLLPYRRALRPPPSLEDRADDPDEDDMYNGVLPLPSAPSTLPVRTEIPPAPRKGIAPANKYFNLLLCLQPGRAAEGKTDASLYDEPLLENSRVVFPDAHVLLHVWYALHRQMIAAVSNIAHTFLLLQASRAESSNTALAPSMVGSQEVNFSPKQLQQQLVRGARWCERALSALQRMCGWCNEHDQGSESSAATERLWLETMRFKLFLRRAKLLRLTGAVENARTTLEELDEQLRLLETKVGGRPTLPGFASLLNDVRGQLAQEWKHLRLQMQQGGGLVLRF</sequence>
<accession>G0UBY4</accession>
<evidence type="ECO:0000313" key="3">
    <source>
        <dbReference type="EMBL" id="CCC53332.1"/>
    </source>
</evidence>
<proteinExistence type="predicted"/>
<feature type="coiled-coil region" evidence="1">
    <location>
        <begin position="484"/>
        <end position="511"/>
    </location>
</feature>
<reference evidence="3" key="1">
    <citation type="journal article" date="2012" name="Proc. Natl. Acad. Sci. U.S.A.">
        <title>Antigenic diversity is generated by distinct evolutionary mechanisms in African trypanosome species.</title>
        <authorList>
            <person name="Jackson A.P."/>
            <person name="Berry A."/>
            <person name="Aslett M."/>
            <person name="Allison H.C."/>
            <person name="Burton P."/>
            <person name="Vavrova-Anderson J."/>
            <person name="Brown R."/>
            <person name="Browne H."/>
            <person name="Corton N."/>
            <person name="Hauser H."/>
            <person name="Gamble J."/>
            <person name="Gilderthorp R."/>
            <person name="Marcello L."/>
            <person name="McQuillan J."/>
            <person name="Otto T.D."/>
            <person name="Quail M.A."/>
            <person name="Sanders M.J."/>
            <person name="van Tonder A."/>
            <person name="Ginger M.L."/>
            <person name="Field M.C."/>
            <person name="Barry J.D."/>
            <person name="Hertz-Fowler C."/>
            <person name="Berriman M."/>
        </authorList>
    </citation>
    <scope>NUCLEOTIDE SEQUENCE</scope>
    <source>
        <strain evidence="3">Y486</strain>
    </source>
</reference>